<dbReference type="GO" id="GO:0008967">
    <property type="term" value="F:phosphoglycolate phosphatase activity"/>
    <property type="evidence" value="ECO:0007669"/>
    <property type="project" value="UniProtKB-EC"/>
</dbReference>
<evidence type="ECO:0000256" key="5">
    <source>
        <dbReference type="ARBA" id="ARBA00022842"/>
    </source>
</evidence>
<organism evidence="6 7">
    <name type="scientific">Candidatus Lokiarchaeum ossiferum</name>
    <dbReference type="NCBI Taxonomy" id="2951803"/>
    <lineage>
        <taxon>Archaea</taxon>
        <taxon>Promethearchaeati</taxon>
        <taxon>Promethearchaeota</taxon>
        <taxon>Promethearchaeia</taxon>
        <taxon>Promethearchaeales</taxon>
        <taxon>Promethearchaeaceae</taxon>
        <taxon>Candidatus Lokiarchaeum</taxon>
    </lineage>
</organism>
<dbReference type="PANTHER" id="PTHR46470:SF2">
    <property type="entry name" value="GLYCERALDEHYDE 3-PHOSPHATE PHOSPHATASE"/>
    <property type="match status" value="1"/>
</dbReference>
<keyword evidence="7" id="KW-1185">Reference proteome</keyword>
<evidence type="ECO:0000256" key="1">
    <source>
        <dbReference type="ARBA" id="ARBA00001946"/>
    </source>
</evidence>
<reference evidence="6" key="1">
    <citation type="submission" date="2022-09" db="EMBL/GenBank/DDBJ databases">
        <title>Actin cytoskeleton and complex cell architecture in an #Asgard archaeon.</title>
        <authorList>
            <person name="Ponce Toledo R.I."/>
            <person name="Schleper C."/>
            <person name="Rodrigues Oliveira T."/>
            <person name="Wollweber F."/>
            <person name="Xu J."/>
            <person name="Rittmann S."/>
            <person name="Klingl A."/>
            <person name="Pilhofer M."/>
        </authorList>
    </citation>
    <scope>NUCLEOTIDE SEQUENCE</scope>
    <source>
        <strain evidence="6">B-35</strain>
    </source>
</reference>
<comment type="cofactor">
    <cofactor evidence="1">
        <name>Mg(2+)</name>
        <dbReference type="ChEBI" id="CHEBI:18420"/>
    </cofactor>
</comment>
<proteinExistence type="inferred from homology"/>
<dbReference type="InterPro" id="IPR036412">
    <property type="entry name" value="HAD-like_sf"/>
</dbReference>
<keyword evidence="4 6" id="KW-0378">Hydrolase</keyword>
<evidence type="ECO:0000256" key="3">
    <source>
        <dbReference type="ARBA" id="ARBA00022723"/>
    </source>
</evidence>
<dbReference type="Gene3D" id="1.10.150.400">
    <property type="match status" value="1"/>
</dbReference>
<protein>
    <submittedName>
        <fullName evidence="6">Phosphoglycolate phosphatase</fullName>
        <ecNumber evidence="6">3.1.3.18</ecNumber>
    </submittedName>
</protein>
<dbReference type="InterPro" id="IPR051400">
    <property type="entry name" value="HAD-like_hydrolase"/>
</dbReference>
<evidence type="ECO:0000313" key="6">
    <source>
        <dbReference type="EMBL" id="UYP43821.1"/>
    </source>
</evidence>
<sequence>MIKAVSFDFWFTLCTTSKDRDNKINNLRSDAIYIILREYGYADSKRRFQSHYDLSEKKISEEIINNGFIDYRMDVRISRFLEIILSSDPLLMQSLKREQKWNEVCERVGVPYMEKLMAIIPDAARNFEFVLNYLKEQGIKIALISNTGKSPGSILRKVLEFHGMLDYFDETIFSNEVEMIKPKREIFELLIDRVNLSPDEILHIGDGIFPDVGGANNAGMKSALYLGTLPENYSTRPTLEKDFHQIQPKYVIDDFQDLPDLITSINKNDPYFYRIRHHADILPASLYFLADSK</sequence>
<comment type="similarity">
    <text evidence="2">Belongs to the HAD-like hydrolase superfamily.</text>
</comment>
<evidence type="ECO:0000256" key="4">
    <source>
        <dbReference type="ARBA" id="ARBA00022801"/>
    </source>
</evidence>
<accession>A0ABY6HK74</accession>
<dbReference type="SUPFAM" id="SSF56784">
    <property type="entry name" value="HAD-like"/>
    <property type="match status" value="1"/>
</dbReference>
<dbReference type="Pfam" id="PF00702">
    <property type="entry name" value="Hydrolase"/>
    <property type="match status" value="1"/>
</dbReference>
<dbReference type="EC" id="3.1.3.18" evidence="6"/>
<evidence type="ECO:0000313" key="7">
    <source>
        <dbReference type="Proteomes" id="UP001208689"/>
    </source>
</evidence>
<dbReference type="EMBL" id="CP104013">
    <property type="protein sequence ID" value="UYP43821.1"/>
    <property type="molecule type" value="Genomic_DNA"/>
</dbReference>
<dbReference type="NCBIfam" id="TIGR01549">
    <property type="entry name" value="HAD-SF-IA-v1"/>
    <property type="match status" value="1"/>
</dbReference>
<keyword evidence="5" id="KW-0460">Magnesium</keyword>
<dbReference type="Proteomes" id="UP001208689">
    <property type="component" value="Chromosome"/>
</dbReference>
<dbReference type="InterPro" id="IPR006439">
    <property type="entry name" value="HAD-SF_hydro_IA"/>
</dbReference>
<dbReference type="Gene3D" id="3.40.50.1000">
    <property type="entry name" value="HAD superfamily/HAD-like"/>
    <property type="match status" value="1"/>
</dbReference>
<keyword evidence="3" id="KW-0479">Metal-binding</keyword>
<dbReference type="InterPro" id="IPR023214">
    <property type="entry name" value="HAD_sf"/>
</dbReference>
<evidence type="ECO:0000256" key="2">
    <source>
        <dbReference type="ARBA" id="ARBA00007958"/>
    </source>
</evidence>
<name>A0ABY6HK74_9ARCH</name>
<dbReference type="PANTHER" id="PTHR46470">
    <property type="entry name" value="N-ACYLNEURAMINATE-9-PHOSPHATASE"/>
    <property type="match status" value="1"/>
</dbReference>
<gene>
    <name evidence="6" type="ORF">NEF87_000106</name>
</gene>